<reference evidence="5" key="1">
    <citation type="journal article" date="2014" name="Genome Announc.">
        <title>Draft Genome Sequence of the Yeast Pseudozyma antarctica Type Strain JCM10317, a Producer of the Glycolipid Biosurfactants, Mannosylerythritol Lipids.</title>
        <authorList>
            <person name="Saika A."/>
            <person name="Koike H."/>
            <person name="Hori T."/>
            <person name="Fukuoka T."/>
            <person name="Sato S."/>
            <person name="Habe H."/>
            <person name="Kitamoto D."/>
            <person name="Morita T."/>
        </authorList>
    </citation>
    <scope>NUCLEOTIDE SEQUENCE [LARGE SCALE GENOMIC DNA]</scope>
    <source>
        <strain evidence="5">JCM 10317</strain>
    </source>
</reference>
<dbReference type="GO" id="GO:0006826">
    <property type="term" value="P:iron ion transport"/>
    <property type="evidence" value="ECO:0007669"/>
    <property type="project" value="UniProtKB-KW"/>
</dbReference>
<dbReference type="Gene3D" id="3.30.920.10">
    <property type="entry name" value="Frataxin/CyaY"/>
    <property type="match status" value="1"/>
</dbReference>
<dbReference type="NCBIfam" id="TIGR03421">
    <property type="entry name" value="FeS_CyaY"/>
    <property type="match status" value="1"/>
</dbReference>
<dbReference type="GO" id="GO:0008199">
    <property type="term" value="F:ferric iron binding"/>
    <property type="evidence" value="ECO:0007669"/>
    <property type="project" value="InterPro"/>
</dbReference>
<dbReference type="GO" id="GO:0016226">
    <property type="term" value="P:iron-sulfur cluster assembly"/>
    <property type="evidence" value="ECO:0007669"/>
    <property type="project" value="InterPro"/>
</dbReference>
<keyword evidence="2" id="KW-0410">Iron transport</keyword>
<dbReference type="Pfam" id="PF01491">
    <property type="entry name" value="Frataxin_Cyay"/>
    <property type="match status" value="1"/>
</dbReference>
<keyword evidence="2" id="KW-0813">Transport</keyword>
<dbReference type="HOGENOM" id="CLU_080880_2_3_1"/>
<dbReference type="Proteomes" id="UP000053758">
    <property type="component" value="Unassembled WGS sequence"/>
</dbReference>
<comment type="similarity">
    <text evidence="1">Belongs to the frataxin family.</text>
</comment>
<dbReference type="PROSITE" id="PS01344">
    <property type="entry name" value="FRATAXIN_1"/>
    <property type="match status" value="1"/>
</dbReference>
<dbReference type="OrthoDB" id="1897642at2759"/>
<name>A0A081CI17_PSEA2</name>
<dbReference type="PROSITE" id="PS50810">
    <property type="entry name" value="FRATAXIN_2"/>
    <property type="match status" value="1"/>
</dbReference>
<dbReference type="GeneID" id="26305392"/>
<evidence type="ECO:0000313" key="4">
    <source>
        <dbReference type="EMBL" id="GAK66313.1"/>
    </source>
</evidence>
<dbReference type="SUPFAM" id="SSF55387">
    <property type="entry name" value="Frataxin/Nqo15-like"/>
    <property type="match status" value="1"/>
</dbReference>
<keyword evidence="5" id="KW-1185">Reference proteome</keyword>
<dbReference type="GO" id="GO:0008198">
    <property type="term" value="F:ferrous iron binding"/>
    <property type="evidence" value="ECO:0007669"/>
    <property type="project" value="TreeGrafter"/>
</dbReference>
<dbReference type="GO" id="GO:0004322">
    <property type="term" value="F:ferroxidase activity"/>
    <property type="evidence" value="ECO:0007669"/>
    <property type="project" value="TreeGrafter"/>
</dbReference>
<proteinExistence type="inferred from homology"/>
<dbReference type="InterPro" id="IPR036524">
    <property type="entry name" value="Frataxin/CyaY_sf"/>
</dbReference>
<dbReference type="GO" id="GO:0005739">
    <property type="term" value="C:mitochondrion"/>
    <property type="evidence" value="ECO:0007669"/>
    <property type="project" value="TreeGrafter"/>
</dbReference>
<dbReference type="AlphaFoldDB" id="A0A081CI17"/>
<dbReference type="PANTHER" id="PTHR16821">
    <property type="entry name" value="FRATAXIN"/>
    <property type="match status" value="1"/>
</dbReference>
<gene>
    <name evidence="4" type="ORF">PAN0_012d4535</name>
</gene>
<dbReference type="EMBL" id="DF830079">
    <property type="protein sequence ID" value="GAK66313.1"/>
    <property type="molecule type" value="Genomic_DNA"/>
</dbReference>
<keyword evidence="2" id="KW-0406">Ion transport</keyword>
<sequence length="258" mass="28509">MSALTLDFRRLTTLTATSRCFKSTSIGDRSSQAKEERSSDMKLPMMLRTTTQRGLLPSAALRSIPPRTVATPALRLGPSESWRRSSRSIPARAHTIPSLLRSFNSSSVAAQPTAKYSASPLSDGEYHKLSNQAIDSLTETFETLLEDADIDALEQEARAGMQDTSRGSPSSEWDIECASGVMNLRCGVHGTWVINKQPPNKQIWLSSPKSGPKRFDYDADSKTWFCHKEGETSTLHELLQGELSEVFATDVEILLEDE</sequence>
<keyword evidence="3" id="KW-0408">Iron</keyword>
<dbReference type="RefSeq" id="XP_014655558.1">
    <property type="nucleotide sequence ID" value="XM_014800072.1"/>
</dbReference>
<organism evidence="4 5">
    <name type="scientific">Pseudozyma antarctica</name>
    <name type="common">Yeast</name>
    <name type="synonym">Candida antarctica</name>
    <dbReference type="NCBI Taxonomy" id="84753"/>
    <lineage>
        <taxon>Eukaryota</taxon>
        <taxon>Fungi</taxon>
        <taxon>Dikarya</taxon>
        <taxon>Basidiomycota</taxon>
        <taxon>Ustilaginomycotina</taxon>
        <taxon>Ustilaginomycetes</taxon>
        <taxon>Ustilaginales</taxon>
        <taxon>Ustilaginaceae</taxon>
        <taxon>Moesziomyces</taxon>
    </lineage>
</organism>
<evidence type="ECO:0000313" key="5">
    <source>
        <dbReference type="Proteomes" id="UP000053758"/>
    </source>
</evidence>
<dbReference type="GO" id="GO:0051537">
    <property type="term" value="F:2 iron, 2 sulfur cluster binding"/>
    <property type="evidence" value="ECO:0007669"/>
    <property type="project" value="TreeGrafter"/>
</dbReference>
<dbReference type="SMART" id="SM01219">
    <property type="entry name" value="Frataxin_Cyay"/>
    <property type="match status" value="1"/>
</dbReference>
<dbReference type="GO" id="GO:0006879">
    <property type="term" value="P:intracellular iron ion homeostasis"/>
    <property type="evidence" value="ECO:0007669"/>
    <property type="project" value="TreeGrafter"/>
</dbReference>
<dbReference type="InterPro" id="IPR002908">
    <property type="entry name" value="Frataxin/CyaY"/>
</dbReference>
<protein>
    <submittedName>
        <fullName evidence="4">Mitochondrial iron uptake protein</fullName>
    </submittedName>
</protein>
<dbReference type="PANTHER" id="PTHR16821:SF2">
    <property type="entry name" value="FRATAXIN, MITOCHONDRIAL"/>
    <property type="match status" value="1"/>
</dbReference>
<accession>A0A081CI17</accession>
<evidence type="ECO:0000256" key="3">
    <source>
        <dbReference type="ARBA" id="ARBA00023004"/>
    </source>
</evidence>
<dbReference type="GO" id="GO:0034986">
    <property type="term" value="F:iron chaperone activity"/>
    <property type="evidence" value="ECO:0007669"/>
    <property type="project" value="TreeGrafter"/>
</dbReference>
<evidence type="ECO:0000256" key="1">
    <source>
        <dbReference type="ARBA" id="ARBA00008183"/>
    </source>
</evidence>
<evidence type="ECO:0000256" key="2">
    <source>
        <dbReference type="ARBA" id="ARBA00022496"/>
    </source>
</evidence>
<dbReference type="InterPro" id="IPR020895">
    <property type="entry name" value="Frataxin_CS"/>
</dbReference>